<dbReference type="AlphaFoldDB" id="N6X169"/>
<keyword evidence="3" id="KW-1185">Reference proteome</keyword>
<sequence length="61" mass="6773">MIQFYTCQGELDAGSEAATPYAGRSDGVEHKVARLKRENERLKQENDILKTAAAYVAKSLE</sequence>
<protein>
    <recommendedName>
        <fullName evidence="4">Transposase</fullName>
    </recommendedName>
</protein>
<evidence type="ECO:0008006" key="4">
    <source>
        <dbReference type="Google" id="ProtNLM"/>
    </source>
</evidence>
<name>N6X169_9GAMM</name>
<evidence type="ECO:0000256" key="1">
    <source>
        <dbReference type="SAM" id="Coils"/>
    </source>
</evidence>
<organism evidence="2 3">
    <name type="scientific">Marinobacter nanhaiticus D15-8W</name>
    <dbReference type="NCBI Taxonomy" id="626887"/>
    <lineage>
        <taxon>Bacteria</taxon>
        <taxon>Pseudomonadati</taxon>
        <taxon>Pseudomonadota</taxon>
        <taxon>Gammaproteobacteria</taxon>
        <taxon>Pseudomonadales</taxon>
        <taxon>Marinobacteraceae</taxon>
        <taxon>Marinobacter</taxon>
    </lineage>
</organism>
<dbReference type="HOGENOM" id="CLU_2917231_0_0_6"/>
<feature type="coiled-coil region" evidence="1">
    <location>
        <begin position="25"/>
        <end position="52"/>
    </location>
</feature>
<accession>N6X169</accession>
<dbReference type="InterPro" id="IPR009057">
    <property type="entry name" value="Homeodomain-like_sf"/>
</dbReference>
<keyword evidence="1" id="KW-0175">Coiled coil</keyword>
<dbReference type="EMBL" id="APLQ01000005">
    <property type="protein sequence ID" value="ENO17167.1"/>
    <property type="molecule type" value="Genomic_DNA"/>
</dbReference>
<comment type="caution">
    <text evidence="2">The sequence shown here is derived from an EMBL/GenBank/DDBJ whole genome shotgun (WGS) entry which is preliminary data.</text>
</comment>
<reference evidence="2 3" key="1">
    <citation type="journal article" date="2013" name="Genome Announc.">
        <title>Genome Sequence of the Polycyclic Aromatic Hydrocarbon-Degrading Bacterium Strain Marinobacter nanhaiticus D15-8WT.</title>
        <authorList>
            <person name="Cui Z."/>
            <person name="Gao W."/>
            <person name="Li Q."/>
            <person name="Xu G."/>
            <person name="Zheng L."/>
        </authorList>
    </citation>
    <scope>NUCLEOTIDE SEQUENCE [LARGE SCALE GENOMIC DNA]</scope>
    <source>
        <strain evidence="2 3">D15-8W</strain>
    </source>
</reference>
<gene>
    <name evidence="2" type="ORF">J057_00839</name>
</gene>
<dbReference type="Proteomes" id="UP000013165">
    <property type="component" value="Unassembled WGS sequence"/>
</dbReference>
<evidence type="ECO:0000313" key="3">
    <source>
        <dbReference type="Proteomes" id="UP000013165"/>
    </source>
</evidence>
<proteinExistence type="predicted"/>
<evidence type="ECO:0000313" key="2">
    <source>
        <dbReference type="EMBL" id="ENO17167.1"/>
    </source>
</evidence>
<dbReference type="SUPFAM" id="SSF46689">
    <property type="entry name" value="Homeodomain-like"/>
    <property type="match status" value="1"/>
</dbReference>